<name>A0A139XC03_9CYAN</name>
<organism evidence="1 2">
    <name type="scientific">Scytonema hofmannii PCC 7110</name>
    <dbReference type="NCBI Taxonomy" id="128403"/>
    <lineage>
        <taxon>Bacteria</taxon>
        <taxon>Bacillati</taxon>
        <taxon>Cyanobacteriota</taxon>
        <taxon>Cyanophyceae</taxon>
        <taxon>Nostocales</taxon>
        <taxon>Scytonemataceae</taxon>
        <taxon>Scytonema</taxon>
    </lineage>
</organism>
<dbReference type="SUPFAM" id="SSF143011">
    <property type="entry name" value="RelE-like"/>
    <property type="match status" value="1"/>
</dbReference>
<dbReference type="OrthoDB" id="515905at2"/>
<dbReference type="EMBL" id="ANNX02000020">
    <property type="protein sequence ID" value="KYC42228.1"/>
    <property type="molecule type" value="Genomic_DNA"/>
</dbReference>
<comment type="caution">
    <text evidence="1">The sequence shown here is derived from an EMBL/GenBank/DDBJ whole genome shotgun (WGS) entry which is preliminary data.</text>
</comment>
<dbReference type="STRING" id="128403.WA1_19810"/>
<evidence type="ECO:0000313" key="1">
    <source>
        <dbReference type="EMBL" id="KYC42228.1"/>
    </source>
</evidence>
<keyword evidence="2" id="KW-1185">Reference proteome</keyword>
<accession>A0A139XC03</accession>
<proteinExistence type="predicted"/>
<dbReference type="AlphaFoldDB" id="A0A139XC03"/>
<dbReference type="InterPro" id="IPR035093">
    <property type="entry name" value="RelE/ParE_toxin_dom_sf"/>
</dbReference>
<evidence type="ECO:0000313" key="2">
    <source>
        <dbReference type="Proteomes" id="UP000076925"/>
    </source>
</evidence>
<reference evidence="1 2" key="1">
    <citation type="journal article" date="2013" name="Genome Biol. Evol.">
        <title>Genomes of Stigonematalean cyanobacteria (subsection V) and the evolution of oxygenic photosynthesis from prokaryotes to plastids.</title>
        <authorList>
            <person name="Dagan T."/>
            <person name="Roettger M."/>
            <person name="Stucken K."/>
            <person name="Landan G."/>
            <person name="Koch R."/>
            <person name="Major P."/>
            <person name="Gould S.B."/>
            <person name="Goremykin V.V."/>
            <person name="Rippka R."/>
            <person name="Tandeau de Marsac N."/>
            <person name="Gugger M."/>
            <person name="Lockhart P.J."/>
            <person name="Allen J.F."/>
            <person name="Brune I."/>
            <person name="Maus I."/>
            <person name="Puhler A."/>
            <person name="Martin W.F."/>
        </authorList>
    </citation>
    <scope>NUCLEOTIDE SEQUENCE [LARGE SCALE GENOMIC DNA]</scope>
    <source>
        <strain evidence="1 2">PCC 7110</strain>
    </source>
</reference>
<dbReference type="Proteomes" id="UP000076925">
    <property type="component" value="Unassembled WGS sequence"/>
</dbReference>
<protein>
    <submittedName>
        <fullName evidence="1">Plasmid stabilization protein</fullName>
    </submittedName>
</protein>
<sequence>MEKLKIEPEKQGKALTGQFQGYRSVRAVGQRYRIVYPVDRNQVIVVIVGVGMRKEGDGDDISTILENKLDEE</sequence>
<dbReference type="Gene3D" id="3.30.2310.20">
    <property type="entry name" value="RelE-like"/>
    <property type="match status" value="1"/>
</dbReference>
<gene>
    <name evidence="1" type="ORF">WA1_19810</name>
</gene>